<feature type="transmembrane region" description="Helical" evidence="18">
    <location>
        <begin position="818"/>
        <end position="841"/>
    </location>
</feature>
<dbReference type="PROSITE" id="PS00018">
    <property type="entry name" value="EF_HAND_1"/>
    <property type="match status" value="2"/>
</dbReference>
<evidence type="ECO:0000256" key="14">
    <source>
        <dbReference type="ARBA" id="ARBA00023034"/>
    </source>
</evidence>
<dbReference type="InterPro" id="IPR003006">
    <property type="entry name" value="Ig/MHC_CS"/>
</dbReference>
<feature type="transmembrane region" description="Helical" evidence="18">
    <location>
        <begin position="1413"/>
        <end position="1435"/>
    </location>
</feature>
<dbReference type="InterPro" id="IPR018247">
    <property type="entry name" value="EF_Hand_1_Ca_BS"/>
</dbReference>
<comment type="subcellular location">
    <subcellularLocation>
        <location evidence="2">Cytoplasm</location>
    </subcellularLocation>
    <subcellularLocation>
        <location evidence="3">Golgi apparatus</location>
    </subcellularLocation>
    <subcellularLocation>
        <location evidence="1">Membrane</location>
        <topology evidence="1">Peripheral membrane protein</topology>
    </subcellularLocation>
    <subcellularLocation>
        <location evidence="4">Secreted</location>
    </subcellularLocation>
</comment>
<evidence type="ECO:0000256" key="8">
    <source>
        <dbReference type="ARBA" id="ARBA00022553"/>
    </source>
</evidence>
<evidence type="ECO:0000256" key="13">
    <source>
        <dbReference type="ARBA" id="ARBA00022837"/>
    </source>
</evidence>
<dbReference type="InterPro" id="IPR003597">
    <property type="entry name" value="Ig_C1-set"/>
</dbReference>
<evidence type="ECO:0000256" key="10">
    <source>
        <dbReference type="ARBA" id="ARBA00022723"/>
    </source>
</evidence>
<feature type="signal peptide" evidence="19">
    <location>
        <begin position="1"/>
        <end position="27"/>
    </location>
</feature>
<evidence type="ECO:0000256" key="12">
    <source>
        <dbReference type="ARBA" id="ARBA00022737"/>
    </source>
</evidence>
<feature type="domain" description="Ig-like" evidence="21">
    <location>
        <begin position="1212"/>
        <end position="1296"/>
    </location>
</feature>
<dbReference type="PROSITE" id="PS50835">
    <property type="entry name" value="IG_LIKE"/>
    <property type="match status" value="6"/>
</dbReference>
<feature type="domain" description="Ig-like" evidence="21">
    <location>
        <begin position="584"/>
        <end position="702"/>
    </location>
</feature>
<keyword evidence="12" id="KW-0677">Repeat</keyword>
<dbReference type="InterPro" id="IPR007110">
    <property type="entry name" value="Ig-like_dom"/>
</dbReference>
<keyword evidence="15" id="KW-0238">DNA-binding</keyword>
<dbReference type="FunFam" id="1.10.238.10:FF:000045">
    <property type="entry name" value="Nucleobindin 2"/>
    <property type="match status" value="1"/>
</dbReference>
<dbReference type="PANTHER" id="PTHR19237:SF22">
    <property type="entry name" value="NUCLEOBINDIN-2"/>
    <property type="match status" value="1"/>
</dbReference>
<keyword evidence="8" id="KW-0597">Phosphoprotein</keyword>
<keyword evidence="6" id="KW-0963">Cytoplasm</keyword>
<dbReference type="Pfam" id="PF07686">
    <property type="entry name" value="V-set"/>
    <property type="match status" value="1"/>
</dbReference>
<feature type="domain" description="Ig-like" evidence="21">
    <location>
        <begin position="704"/>
        <end position="810"/>
    </location>
</feature>
<evidence type="ECO:0000256" key="11">
    <source>
        <dbReference type="ARBA" id="ARBA00022729"/>
    </source>
</evidence>
<dbReference type="Pfam" id="PF25434">
    <property type="entry name" value="NUCB1_N"/>
    <property type="match status" value="2"/>
</dbReference>
<keyword evidence="16 18" id="KW-0472">Membrane</keyword>
<dbReference type="GO" id="GO:0016020">
    <property type="term" value="C:membrane"/>
    <property type="evidence" value="ECO:0007669"/>
    <property type="project" value="UniProtKB-SubCell"/>
</dbReference>
<dbReference type="InterPro" id="IPR013783">
    <property type="entry name" value="Ig-like_fold"/>
</dbReference>
<name>M7BK40_CHEMY</name>
<dbReference type="GO" id="GO:0005794">
    <property type="term" value="C:Golgi apparatus"/>
    <property type="evidence" value="ECO:0007669"/>
    <property type="project" value="UniProtKB-SubCell"/>
</dbReference>
<evidence type="ECO:0000256" key="4">
    <source>
        <dbReference type="ARBA" id="ARBA00004613"/>
    </source>
</evidence>
<dbReference type="Gene3D" id="2.60.40.10">
    <property type="entry name" value="Immunoglobulins"/>
    <property type="match status" value="6"/>
</dbReference>
<evidence type="ECO:0000256" key="2">
    <source>
        <dbReference type="ARBA" id="ARBA00004496"/>
    </source>
</evidence>
<keyword evidence="10" id="KW-0479">Metal-binding</keyword>
<evidence type="ECO:0000256" key="19">
    <source>
        <dbReference type="SAM" id="SignalP"/>
    </source>
</evidence>
<dbReference type="PROSITE" id="PS00290">
    <property type="entry name" value="IG_MHC"/>
    <property type="match status" value="2"/>
</dbReference>
<evidence type="ECO:0000259" key="21">
    <source>
        <dbReference type="PROSITE" id="PS50835"/>
    </source>
</evidence>
<evidence type="ECO:0000256" key="16">
    <source>
        <dbReference type="ARBA" id="ARBA00023136"/>
    </source>
</evidence>
<dbReference type="InterPro" id="IPR040250">
    <property type="entry name" value="Nucleobindin"/>
</dbReference>
<dbReference type="SMART" id="SM00407">
    <property type="entry name" value="IGc1"/>
    <property type="match status" value="4"/>
</dbReference>
<feature type="domain" description="Ig-like" evidence="21">
    <location>
        <begin position="984"/>
        <end position="1049"/>
    </location>
</feature>
<feature type="domain" description="Ig-like" evidence="21">
    <location>
        <begin position="1298"/>
        <end position="1404"/>
    </location>
</feature>
<dbReference type="CDD" id="cd00098">
    <property type="entry name" value="IgC1"/>
    <property type="match status" value="3"/>
</dbReference>
<dbReference type="eggNOG" id="KOG3866">
    <property type="taxonomic scope" value="Eukaryota"/>
</dbReference>
<evidence type="ECO:0000256" key="15">
    <source>
        <dbReference type="ARBA" id="ARBA00023125"/>
    </source>
</evidence>
<evidence type="ECO:0000256" key="18">
    <source>
        <dbReference type="SAM" id="Phobius"/>
    </source>
</evidence>
<accession>M7BK40</accession>
<dbReference type="InterPro" id="IPR036179">
    <property type="entry name" value="Ig-like_dom_sf"/>
</dbReference>
<feature type="domain" description="Ig-like" evidence="21">
    <location>
        <begin position="1089"/>
        <end position="1127"/>
    </location>
</feature>
<gene>
    <name evidence="22" type="ORF">UY3_04480</name>
</gene>
<dbReference type="InterPro" id="IPR002048">
    <property type="entry name" value="EF_hand_dom"/>
</dbReference>
<evidence type="ECO:0000256" key="17">
    <source>
        <dbReference type="SAM" id="MobiDB-lite"/>
    </source>
</evidence>
<dbReference type="SUPFAM" id="SSF48726">
    <property type="entry name" value="Immunoglobulin"/>
    <property type="match status" value="5"/>
</dbReference>
<dbReference type="InterPro" id="IPR057576">
    <property type="entry name" value="NUCB1_N"/>
</dbReference>
<keyword evidence="18" id="KW-0812">Transmembrane</keyword>
<sequence length="1574" mass="179056">MFQMRWRTILPQQCVLLVTCLLINLEAVPIDIDKTKVQGEPHVEGAKIETPSGKLSKELDLVSHHVRTRLDELKRQEVARLRMLIKAKMDSFQGLDWEGVPRGHLPDWVAAVVVMVLTLSRLKLLAQCLTWDVGDRPRPFWGARAGHSIPGLTSDCLAPCCQYKRNLNCCHSDLELFHIRFGQIKVILQGVRRGVSPKNLVQLDDTDTGVDYQALLKQFEHLNHQNPETFESKDLDMLIKAATSDLENYDKTRHDEFKKYEMLKEHERREYLKTLNEEKRREEESKYEEMKKKHGDHPKVNHPGSKDQLKEVWEESDGLDPNDFNPKTFFKLHDVNNDGFLDEQELEALFTKELEKVYDPKNEEDDMVEMEEERLRMREHVMNEIDVNKDRLVTLHEFLKSTEKKEFLEPDSWETLDQQQVFTEEELKEFETHILQQEDELQKKAENLQQQKEELQRQHDQLQAQKQELQQVMEQRKLQQGSSLSGPAGELKFQPLPKDQGHPTSLCYLYYFIQIKAKIVIHKAIINLERKAFIRFPLRQVTEDYGSGNRLLKYRMILQPNNCVKRNLAFRMYCSKYILSVFEETLQVLMGSTPQIVSLNDNISIPCNLSGYNTAELDLKNVGVTWYLKTPRADQKEEVFTFLIGDHTPHRNGASMSDSDLRRGNAALSLPQIQFKEAGTYTCQVTVTPFDAQGTAVLEVVAQPTVSLSPKEVTIESDKEKTLSCEVNKFYPNSVDIKWMKISKNNQDSSVTAEDICTGASVENEDGTFNVTSKLRLQPSLQDNGNVYRCIVSHKTFSAKLLLNSTLTVTAPRSDSSVLIGAVIGTIIACIIVLGLGVFVYNKCFKKIPPTIMVFIGNVEMKHLEDTSLYCQFSGFRPKPITVAFFLKKYLQKEKEKIYCWNSEKDDIQQDGESAALLTKSKNFQFQIYLKSLDNGTYEVPCIIHISPNVHELDKAELSLEIIHEALQQHPAIETTTLKVIAMPVLDPILCSTDVPRPDEPITLTCRIHSFYPETIELAWYKDDDGVPEKPFISDVTIGPHGLFFCTSSLILHLAVEDIGSRFICKAKLKGSHQYKESSWELENLIFTPKVSNIVCEPSIPESGKAVTLSCQVTDYHPAQCQVRWLRGFEELTEAAIKTQDPQLDTATNLYHRGSQVTFTPEPEDHAVEFTIEVIHCNRTTKKSYPLMLKDFSTSTGDISTLTGNQNHTLSPRLINQEINTLKIECITSNPKAGEDVTLRCFVHARTMESTYVSWFKGKYPIEDGIENTDCEDESGFITSVTFKPEEQDKECKIRSQPEVSLSPKEVTIESNKEKTLSCEVNKFYPNLVDIKWMKVSKNNQDSSVAAEDIRTGASVENEDGTFNVTSILRLQPSLQDNGNVYRCIVSHKTFPAKLLLNSTLTVTAPKADLSSIIGAVIGTIIACIIVLGLGTFVYCRCLKKNVHELDEAERSLEVTHKALQQCRAVQSRTLTVIGFPRITSIVLSPNDAEYGKRFPLLAKSWISIPKIFRSIGFRKMRQILHTGDLRVKSIPVKTLAQTPAARWQRALGGHRIHLCRTVCRIKASVTTAKAPNE</sequence>
<evidence type="ECO:0000256" key="6">
    <source>
        <dbReference type="ARBA" id="ARBA00022490"/>
    </source>
</evidence>
<keyword evidence="9" id="KW-0344">Guanine-nucleotide releasing factor</keyword>
<evidence type="ECO:0000256" key="9">
    <source>
        <dbReference type="ARBA" id="ARBA00022658"/>
    </source>
</evidence>
<evidence type="ECO:0000256" key="3">
    <source>
        <dbReference type="ARBA" id="ARBA00004555"/>
    </source>
</evidence>
<dbReference type="InterPro" id="IPR011992">
    <property type="entry name" value="EF-hand-dom_pair"/>
</dbReference>
<dbReference type="SUPFAM" id="SSF47473">
    <property type="entry name" value="EF-hand"/>
    <property type="match status" value="1"/>
</dbReference>
<protein>
    <submittedName>
        <fullName evidence="22">Nucleobindin-2</fullName>
    </submittedName>
</protein>
<reference evidence="23" key="1">
    <citation type="journal article" date="2013" name="Nat. Genet.">
        <title>The draft genomes of soft-shell turtle and green sea turtle yield insights into the development and evolution of the turtle-specific body plan.</title>
        <authorList>
            <person name="Wang Z."/>
            <person name="Pascual-Anaya J."/>
            <person name="Zadissa A."/>
            <person name="Li W."/>
            <person name="Niimura Y."/>
            <person name="Huang Z."/>
            <person name="Li C."/>
            <person name="White S."/>
            <person name="Xiong Z."/>
            <person name="Fang D."/>
            <person name="Wang B."/>
            <person name="Ming Y."/>
            <person name="Chen Y."/>
            <person name="Zheng Y."/>
            <person name="Kuraku S."/>
            <person name="Pignatelli M."/>
            <person name="Herrero J."/>
            <person name="Beal K."/>
            <person name="Nozawa M."/>
            <person name="Li Q."/>
            <person name="Wang J."/>
            <person name="Zhang H."/>
            <person name="Yu L."/>
            <person name="Shigenobu S."/>
            <person name="Wang J."/>
            <person name="Liu J."/>
            <person name="Flicek P."/>
            <person name="Searle S."/>
            <person name="Wang J."/>
            <person name="Kuratani S."/>
            <person name="Yin Y."/>
            <person name="Aken B."/>
            <person name="Zhang G."/>
            <person name="Irie N."/>
        </authorList>
    </citation>
    <scope>NUCLEOTIDE SEQUENCE [LARGE SCALE GENOMIC DNA]</scope>
</reference>
<dbReference type="Proteomes" id="UP000031443">
    <property type="component" value="Unassembled WGS sequence"/>
</dbReference>
<feature type="chain" id="PRO_5004080348" evidence="19">
    <location>
        <begin position="28"/>
        <end position="1574"/>
    </location>
</feature>
<feature type="domain" description="EF-hand" evidence="20">
    <location>
        <begin position="321"/>
        <end position="356"/>
    </location>
</feature>
<evidence type="ECO:0000256" key="7">
    <source>
        <dbReference type="ARBA" id="ARBA00022525"/>
    </source>
</evidence>
<dbReference type="PROSITE" id="PS50222">
    <property type="entry name" value="EF_HAND_2"/>
    <property type="match status" value="1"/>
</dbReference>
<dbReference type="GO" id="GO:0003677">
    <property type="term" value="F:DNA binding"/>
    <property type="evidence" value="ECO:0007669"/>
    <property type="project" value="UniProtKB-KW"/>
</dbReference>
<evidence type="ECO:0000313" key="22">
    <source>
        <dbReference type="EMBL" id="EMP38271.1"/>
    </source>
</evidence>
<dbReference type="Pfam" id="PF13499">
    <property type="entry name" value="EF-hand_7"/>
    <property type="match status" value="1"/>
</dbReference>
<dbReference type="GO" id="GO:0005085">
    <property type="term" value="F:guanyl-nucleotide exchange factor activity"/>
    <property type="evidence" value="ECO:0007669"/>
    <property type="project" value="UniProtKB-KW"/>
</dbReference>
<evidence type="ECO:0000259" key="20">
    <source>
        <dbReference type="PROSITE" id="PS50222"/>
    </source>
</evidence>
<dbReference type="InterPro" id="IPR013106">
    <property type="entry name" value="Ig_V-set"/>
</dbReference>
<dbReference type="SMART" id="SM00409">
    <property type="entry name" value="IG"/>
    <property type="match status" value="3"/>
</dbReference>
<dbReference type="STRING" id="8469.M7BK40"/>
<proteinExistence type="inferred from homology"/>
<evidence type="ECO:0000256" key="5">
    <source>
        <dbReference type="ARBA" id="ARBA00008063"/>
    </source>
</evidence>
<keyword evidence="23" id="KW-1185">Reference proteome</keyword>
<organism evidence="22 23">
    <name type="scientific">Chelonia mydas</name>
    <name type="common">Green sea-turtle</name>
    <name type="synonym">Chelonia agassizi</name>
    <dbReference type="NCBI Taxonomy" id="8469"/>
    <lineage>
        <taxon>Eukaryota</taxon>
        <taxon>Metazoa</taxon>
        <taxon>Chordata</taxon>
        <taxon>Craniata</taxon>
        <taxon>Vertebrata</taxon>
        <taxon>Euteleostomi</taxon>
        <taxon>Archelosauria</taxon>
        <taxon>Testudinata</taxon>
        <taxon>Testudines</taxon>
        <taxon>Cryptodira</taxon>
        <taxon>Durocryptodira</taxon>
        <taxon>Americhelydia</taxon>
        <taxon>Chelonioidea</taxon>
        <taxon>Cheloniidae</taxon>
        <taxon>Chelonia</taxon>
    </lineage>
</organism>
<dbReference type="PANTHER" id="PTHR19237">
    <property type="entry name" value="NUCLEOBINDIN"/>
    <property type="match status" value="1"/>
</dbReference>
<keyword evidence="13" id="KW-0106">Calcium</keyword>
<dbReference type="InterPro" id="IPR003599">
    <property type="entry name" value="Ig_sub"/>
</dbReference>
<feature type="compositionally biased region" description="Basic and acidic residues" evidence="17">
    <location>
        <begin position="275"/>
        <end position="291"/>
    </location>
</feature>
<keyword evidence="18" id="KW-1133">Transmembrane helix</keyword>
<comment type="similarity">
    <text evidence="5">Belongs to the nucleobindin family.</text>
</comment>
<evidence type="ECO:0000313" key="23">
    <source>
        <dbReference type="Proteomes" id="UP000031443"/>
    </source>
</evidence>
<dbReference type="GO" id="GO:0070062">
    <property type="term" value="C:extracellular exosome"/>
    <property type="evidence" value="ECO:0007669"/>
    <property type="project" value="TreeGrafter"/>
</dbReference>
<feature type="compositionally biased region" description="Basic and acidic residues" evidence="17">
    <location>
        <begin position="446"/>
        <end position="460"/>
    </location>
</feature>
<dbReference type="GO" id="GO:0005509">
    <property type="term" value="F:calcium ion binding"/>
    <property type="evidence" value="ECO:0007669"/>
    <property type="project" value="InterPro"/>
</dbReference>
<dbReference type="EMBL" id="KB520249">
    <property type="protein sequence ID" value="EMP38271.1"/>
    <property type="molecule type" value="Genomic_DNA"/>
</dbReference>
<dbReference type="Pfam" id="PF07654">
    <property type="entry name" value="C1-set"/>
    <property type="match status" value="4"/>
</dbReference>
<evidence type="ECO:0000256" key="1">
    <source>
        <dbReference type="ARBA" id="ARBA00004170"/>
    </source>
</evidence>
<dbReference type="GO" id="GO:0005793">
    <property type="term" value="C:endoplasmic reticulum-Golgi intermediate compartment"/>
    <property type="evidence" value="ECO:0007669"/>
    <property type="project" value="TreeGrafter"/>
</dbReference>
<keyword evidence="11 19" id="KW-0732">Signal</keyword>
<dbReference type="Gene3D" id="1.10.238.10">
    <property type="entry name" value="EF-hand"/>
    <property type="match status" value="1"/>
</dbReference>
<feature type="compositionally biased region" description="Low complexity" evidence="17">
    <location>
        <begin position="461"/>
        <end position="473"/>
    </location>
</feature>
<keyword evidence="14" id="KW-0333">Golgi apparatus</keyword>
<feature type="region of interest" description="Disordered" evidence="17">
    <location>
        <begin position="446"/>
        <end position="497"/>
    </location>
</feature>
<keyword evidence="7" id="KW-0964">Secreted</keyword>
<feature type="region of interest" description="Disordered" evidence="17">
    <location>
        <begin position="275"/>
        <end position="305"/>
    </location>
</feature>